<evidence type="ECO:0008006" key="3">
    <source>
        <dbReference type="Google" id="ProtNLM"/>
    </source>
</evidence>
<proteinExistence type="predicted"/>
<sequence length="206" mass="22222">MASYNLPNVDGMSSLEQIKNAVGIMTKELGWLLSNLDTKNMNEIDGDILVTGTVTAGKINVNELSAISANLGHITAGLIEAVQIFGSYIATRQDDYPRCEMSATGNVFGAFNDANNHIDIEPNYAGSPAISFTVAGIPRGRIHNLLGYPIFESNSSMGLESSGNIFVNTNQMIFANWDKLFASNPGRTLGDELREIFDRIEALEGG</sequence>
<keyword evidence="2" id="KW-1185">Reference proteome</keyword>
<evidence type="ECO:0000313" key="1">
    <source>
        <dbReference type="EMBL" id="GGH45905.1"/>
    </source>
</evidence>
<accession>A0ABQ1Z3K5</accession>
<dbReference type="Proteomes" id="UP000652153">
    <property type="component" value="Unassembled WGS sequence"/>
</dbReference>
<gene>
    <name evidence="1" type="ORF">GCM10008014_08230</name>
</gene>
<dbReference type="RefSeq" id="WP_188591322.1">
    <property type="nucleotide sequence ID" value="NZ_BMFU01000001.1"/>
</dbReference>
<protein>
    <recommendedName>
        <fullName evidence="3">Tail fiber protein</fullName>
    </recommendedName>
</protein>
<evidence type="ECO:0000313" key="2">
    <source>
        <dbReference type="Proteomes" id="UP000652153"/>
    </source>
</evidence>
<comment type="caution">
    <text evidence="1">The sequence shown here is derived from an EMBL/GenBank/DDBJ whole genome shotgun (WGS) entry which is preliminary data.</text>
</comment>
<reference evidence="2" key="1">
    <citation type="journal article" date="2019" name="Int. J. Syst. Evol. Microbiol.">
        <title>The Global Catalogue of Microorganisms (GCM) 10K type strain sequencing project: providing services to taxonomists for standard genome sequencing and annotation.</title>
        <authorList>
            <consortium name="The Broad Institute Genomics Platform"/>
            <consortium name="The Broad Institute Genome Sequencing Center for Infectious Disease"/>
            <person name="Wu L."/>
            <person name="Ma J."/>
        </authorList>
    </citation>
    <scope>NUCLEOTIDE SEQUENCE [LARGE SCALE GENOMIC DNA]</scope>
    <source>
        <strain evidence="2">CGMCC 1.12770</strain>
    </source>
</reference>
<dbReference type="EMBL" id="BMFU01000001">
    <property type="protein sequence ID" value="GGH45905.1"/>
    <property type="molecule type" value="Genomic_DNA"/>
</dbReference>
<organism evidence="1 2">
    <name type="scientific">Paenibacillus silvae</name>
    <dbReference type="NCBI Taxonomy" id="1325358"/>
    <lineage>
        <taxon>Bacteria</taxon>
        <taxon>Bacillati</taxon>
        <taxon>Bacillota</taxon>
        <taxon>Bacilli</taxon>
        <taxon>Bacillales</taxon>
        <taxon>Paenibacillaceae</taxon>
        <taxon>Paenibacillus</taxon>
    </lineage>
</organism>
<name>A0ABQ1Z3K5_9BACL</name>